<dbReference type="EMBL" id="JBANRG010000049">
    <property type="protein sequence ID" value="KAK7444763.1"/>
    <property type="molecule type" value="Genomic_DNA"/>
</dbReference>
<feature type="compositionally biased region" description="Basic and acidic residues" evidence="1">
    <location>
        <begin position="279"/>
        <end position="289"/>
    </location>
</feature>
<organism evidence="2 3">
    <name type="scientific">Marasmiellus scandens</name>
    <dbReference type="NCBI Taxonomy" id="2682957"/>
    <lineage>
        <taxon>Eukaryota</taxon>
        <taxon>Fungi</taxon>
        <taxon>Dikarya</taxon>
        <taxon>Basidiomycota</taxon>
        <taxon>Agaricomycotina</taxon>
        <taxon>Agaricomycetes</taxon>
        <taxon>Agaricomycetidae</taxon>
        <taxon>Agaricales</taxon>
        <taxon>Marasmiineae</taxon>
        <taxon>Omphalotaceae</taxon>
        <taxon>Marasmiellus</taxon>
    </lineage>
</organism>
<feature type="compositionally biased region" description="Polar residues" evidence="1">
    <location>
        <begin position="257"/>
        <end position="275"/>
    </location>
</feature>
<gene>
    <name evidence="2" type="ORF">VKT23_015080</name>
</gene>
<evidence type="ECO:0000256" key="1">
    <source>
        <dbReference type="SAM" id="MobiDB-lite"/>
    </source>
</evidence>
<accession>A0ABR1IYI1</accession>
<feature type="compositionally biased region" description="Acidic residues" evidence="1">
    <location>
        <begin position="62"/>
        <end position="99"/>
    </location>
</feature>
<evidence type="ECO:0000313" key="2">
    <source>
        <dbReference type="EMBL" id="KAK7444763.1"/>
    </source>
</evidence>
<dbReference type="Proteomes" id="UP001498398">
    <property type="component" value="Unassembled WGS sequence"/>
</dbReference>
<feature type="compositionally biased region" description="Acidic residues" evidence="1">
    <location>
        <begin position="111"/>
        <end position="130"/>
    </location>
</feature>
<feature type="region of interest" description="Disordered" evidence="1">
    <location>
        <begin position="230"/>
        <end position="316"/>
    </location>
</feature>
<feature type="region of interest" description="Disordered" evidence="1">
    <location>
        <begin position="45"/>
        <end position="131"/>
    </location>
</feature>
<reference evidence="2 3" key="1">
    <citation type="submission" date="2024-01" db="EMBL/GenBank/DDBJ databases">
        <title>A draft genome for the cacao thread blight pathogen Marasmiellus scandens.</title>
        <authorList>
            <person name="Baruah I.K."/>
            <person name="Leung J."/>
            <person name="Bukari Y."/>
            <person name="Amoako-Attah I."/>
            <person name="Meinhardt L.W."/>
            <person name="Bailey B.A."/>
            <person name="Cohen S.P."/>
        </authorList>
    </citation>
    <scope>NUCLEOTIDE SEQUENCE [LARGE SCALE GENOMIC DNA]</scope>
    <source>
        <strain evidence="2 3">GH-19</strain>
    </source>
</reference>
<name>A0ABR1IYI1_9AGAR</name>
<protein>
    <submittedName>
        <fullName evidence="2">Uncharacterized protein</fullName>
    </submittedName>
</protein>
<proteinExistence type="predicted"/>
<feature type="compositionally biased region" description="Polar residues" evidence="1">
    <location>
        <begin position="235"/>
        <end position="250"/>
    </location>
</feature>
<keyword evidence="3" id="KW-1185">Reference proteome</keyword>
<feature type="region of interest" description="Disordered" evidence="1">
    <location>
        <begin position="160"/>
        <end position="190"/>
    </location>
</feature>
<evidence type="ECO:0000313" key="3">
    <source>
        <dbReference type="Proteomes" id="UP001498398"/>
    </source>
</evidence>
<feature type="compositionally biased region" description="Polar residues" evidence="1">
    <location>
        <begin position="169"/>
        <end position="181"/>
    </location>
</feature>
<comment type="caution">
    <text evidence="2">The sequence shown here is derived from an EMBL/GenBank/DDBJ whole genome shotgun (WGS) entry which is preliminary data.</text>
</comment>
<sequence length="479" mass="53287">MAPTQIQTQTQTYDGSYLDPNVFGGLVDPWAQDIEFNHQQFDLRAGGTAERTQAQGQGIEGVGDDDEMVEDKYDEEYEDEDYDEESGSEDFEAEEEQGIEGDGNGNQGYEGDYDEDMGADEEDSEFDEEMELSHDDGEFDELMEPEENVEQIVDADAEMQDAPTRRSEPQIQQHTSNSSQPAAPGFGLNTSGFILPQAGQAGLSFQSSQPYVQPFYPGYGFIPLQAGQSGHVHVPQSSQPVAPVYGSNSGLYHHSHQSGQPVPSSTDGFVQSQPGPSRHYGDPRIRPVDESSTQHAQTRQKKRKAQEDNQHSQKRVPFIPQMFQEQAVAAQRELTQAQYSIQELENARRLGTNSLQKEIAERQMLTRRVAELNATIARMQTRNMVDATIADLEGMESAQQLGESMDLDDDTLVQAKRMRAGNILQQKKHMHHHEASRAHGFWRPVSNGGTPGMVSLGPLMSRYFSGKNPTKTNKTLLIV</sequence>